<sequence>MMRLTVQSWLAIGQHATGNFAHLPASPLAEGWLDADWLLCGSTNERPVLHTCPKLNSRRCLRPVMNLTPRSSGLSPARRWSLGYRNLDRISLTEMMPCAAVASLASQPPRDWPANQPSCNLSSVGLSPGRHMFRLRRMVPVERLISSPRLARVRRPSRPEEQLLADRASSASSNGSAADAADSNIRSWTTEVDSPTARTDRLPAPAQNRAPTRNRTQARTPTFDCETATDALTGVATAIVTVTESVNKSESGNGHENETGTQIETETETERASGTDTATATATATKTGTGTGTQSRCVDASRDELAARLIPLRLQAPSNESTPKGSIASRSVGNGARLNSLLSPRDVKRRLAWALNLQKAPESKSVSADGILRKRLDEWRENRYRNHAVSWCYAQMSRKLMQTYSGLVGRVTK</sequence>
<feature type="region of interest" description="Disordered" evidence="1">
    <location>
        <begin position="315"/>
        <end position="338"/>
    </location>
</feature>
<dbReference type="Proteomes" id="UP000784294">
    <property type="component" value="Unassembled WGS sequence"/>
</dbReference>
<evidence type="ECO:0000256" key="1">
    <source>
        <dbReference type="SAM" id="MobiDB-lite"/>
    </source>
</evidence>
<feature type="compositionally biased region" description="Polar residues" evidence="1">
    <location>
        <begin position="316"/>
        <end position="332"/>
    </location>
</feature>
<protein>
    <submittedName>
        <fullName evidence="2">Uncharacterized protein</fullName>
    </submittedName>
</protein>
<feature type="compositionally biased region" description="Polar residues" evidence="1">
    <location>
        <begin position="209"/>
        <end position="220"/>
    </location>
</feature>
<reference evidence="2" key="1">
    <citation type="submission" date="2018-11" db="EMBL/GenBank/DDBJ databases">
        <authorList>
            <consortium name="Pathogen Informatics"/>
        </authorList>
    </citation>
    <scope>NUCLEOTIDE SEQUENCE</scope>
</reference>
<name>A0A448WCW4_9PLAT</name>
<evidence type="ECO:0000313" key="2">
    <source>
        <dbReference type="EMBL" id="VEL08733.1"/>
    </source>
</evidence>
<feature type="region of interest" description="Disordered" evidence="1">
    <location>
        <begin position="246"/>
        <end position="297"/>
    </location>
</feature>
<feature type="compositionally biased region" description="Polar residues" evidence="1">
    <location>
        <begin position="184"/>
        <end position="197"/>
    </location>
</feature>
<organism evidence="2 3">
    <name type="scientific">Protopolystoma xenopodis</name>
    <dbReference type="NCBI Taxonomy" id="117903"/>
    <lineage>
        <taxon>Eukaryota</taxon>
        <taxon>Metazoa</taxon>
        <taxon>Spiralia</taxon>
        <taxon>Lophotrochozoa</taxon>
        <taxon>Platyhelminthes</taxon>
        <taxon>Monogenea</taxon>
        <taxon>Polyopisthocotylea</taxon>
        <taxon>Polystomatidea</taxon>
        <taxon>Polystomatidae</taxon>
        <taxon>Protopolystoma</taxon>
    </lineage>
</organism>
<accession>A0A448WCW4</accession>
<keyword evidence="3" id="KW-1185">Reference proteome</keyword>
<dbReference type="EMBL" id="CAAALY010004625">
    <property type="protein sequence ID" value="VEL08733.1"/>
    <property type="molecule type" value="Genomic_DNA"/>
</dbReference>
<feature type="compositionally biased region" description="Low complexity" evidence="1">
    <location>
        <begin position="165"/>
        <end position="183"/>
    </location>
</feature>
<evidence type="ECO:0000313" key="3">
    <source>
        <dbReference type="Proteomes" id="UP000784294"/>
    </source>
</evidence>
<feature type="compositionally biased region" description="Low complexity" evidence="1">
    <location>
        <begin position="274"/>
        <end position="288"/>
    </location>
</feature>
<gene>
    <name evidence="2" type="ORF">PXEA_LOCUS2173</name>
</gene>
<dbReference type="AlphaFoldDB" id="A0A448WCW4"/>
<feature type="region of interest" description="Disordered" evidence="1">
    <location>
        <begin position="152"/>
        <end position="225"/>
    </location>
</feature>
<comment type="caution">
    <text evidence="2">The sequence shown here is derived from an EMBL/GenBank/DDBJ whole genome shotgun (WGS) entry which is preliminary data.</text>
</comment>
<proteinExistence type="predicted"/>